<evidence type="ECO:0000313" key="3">
    <source>
        <dbReference type="Proteomes" id="UP001501337"/>
    </source>
</evidence>
<protein>
    <submittedName>
        <fullName evidence="2">Transglutaminase family protein</fullName>
    </submittedName>
</protein>
<organism evidence="2 3">
    <name type="scientific">Allohahella marinimesophila</name>
    <dbReference type="NCBI Taxonomy" id="1054972"/>
    <lineage>
        <taxon>Bacteria</taxon>
        <taxon>Pseudomonadati</taxon>
        <taxon>Pseudomonadota</taxon>
        <taxon>Gammaproteobacteria</taxon>
        <taxon>Oceanospirillales</taxon>
        <taxon>Hahellaceae</taxon>
        <taxon>Allohahella</taxon>
    </lineage>
</organism>
<dbReference type="Pfam" id="PF01841">
    <property type="entry name" value="Transglut_core"/>
    <property type="match status" value="1"/>
</dbReference>
<dbReference type="SMART" id="SM00460">
    <property type="entry name" value="TGc"/>
    <property type="match status" value="1"/>
</dbReference>
<dbReference type="Gene3D" id="3.10.620.30">
    <property type="match status" value="1"/>
</dbReference>
<evidence type="ECO:0000259" key="1">
    <source>
        <dbReference type="SMART" id="SM00460"/>
    </source>
</evidence>
<dbReference type="SUPFAM" id="SSF54001">
    <property type="entry name" value="Cysteine proteinases"/>
    <property type="match status" value="1"/>
</dbReference>
<dbReference type="Proteomes" id="UP001501337">
    <property type="component" value="Unassembled WGS sequence"/>
</dbReference>
<dbReference type="InterPro" id="IPR038765">
    <property type="entry name" value="Papain-like_cys_pep_sf"/>
</dbReference>
<dbReference type="EMBL" id="BAABBO010000001">
    <property type="protein sequence ID" value="GAA3950524.1"/>
    <property type="molecule type" value="Genomic_DNA"/>
</dbReference>
<reference evidence="3" key="1">
    <citation type="journal article" date="2019" name="Int. J. Syst. Evol. Microbiol.">
        <title>The Global Catalogue of Microorganisms (GCM) 10K type strain sequencing project: providing services to taxonomists for standard genome sequencing and annotation.</title>
        <authorList>
            <consortium name="The Broad Institute Genomics Platform"/>
            <consortium name="The Broad Institute Genome Sequencing Center for Infectious Disease"/>
            <person name="Wu L."/>
            <person name="Ma J."/>
        </authorList>
    </citation>
    <scope>NUCLEOTIDE SEQUENCE [LARGE SCALE GENOMIC DNA]</scope>
    <source>
        <strain evidence="3">JCM 17555</strain>
    </source>
</reference>
<dbReference type="Gene3D" id="2.60.40.2250">
    <property type="match status" value="1"/>
</dbReference>
<dbReference type="RefSeq" id="WP_344803309.1">
    <property type="nucleotide sequence ID" value="NZ_BAABBO010000001.1"/>
</dbReference>
<dbReference type="InterPro" id="IPR002931">
    <property type="entry name" value="Transglutaminase-like"/>
</dbReference>
<keyword evidence="3" id="KW-1185">Reference proteome</keyword>
<dbReference type="PANTHER" id="PTHR33490">
    <property type="entry name" value="BLR5614 PROTEIN-RELATED"/>
    <property type="match status" value="1"/>
</dbReference>
<comment type="caution">
    <text evidence="2">The sequence shown here is derived from an EMBL/GenBank/DDBJ whole genome shotgun (WGS) entry which is preliminary data.</text>
</comment>
<evidence type="ECO:0000313" key="2">
    <source>
        <dbReference type="EMBL" id="GAA3950524.1"/>
    </source>
</evidence>
<proteinExistence type="predicted"/>
<sequence length="271" mass="30504">MWLRTRCDIRFNLSVPTPFVLMLRPRSGAQQWVAREEYRVVPSLPAVEFTDIYGNLCQRVTAMPPEFAVYTTAEVMTADMVDKAPGGEFVEVQNLPDAVLIYLLPSRYCESDRFGQMATDISRDCLPGYDQAAAITTWVHQNINYRPGNSDLSVSAVEVNTRQWGVCRDLSHLCIALCRSLSIPARLVVGFLHELKPMDLHAWFEVFVAGRWYTFDPTEDQQRGGYVVIGYGRDAGDVAVYNQFGPTVYPVDQTVIVERIADVSQVPNSLP</sequence>
<accession>A0ABP7NMS0</accession>
<feature type="domain" description="Transglutaminase-like" evidence="1">
    <location>
        <begin position="159"/>
        <end position="219"/>
    </location>
</feature>
<name>A0ABP7NMS0_9GAMM</name>
<gene>
    <name evidence="2" type="ORF">GCM10022278_07020</name>
</gene>
<dbReference type="PANTHER" id="PTHR33490:SF12">
    <property type="entry name" value="BLL5557 PROTEIN"/>
    <property type="match status" value="1"/>
</dbReference>